<feature type="compositionally biased region" description="Polar residues" evidence="2">
    <location>
        <begin position="72"/>
        <end position="85"/>
    </location>
</feature>
<dbReference type="SUPFAM" id="SSF81296">
    <property type="entry name" value="E set domains"/>
    <property type="match status" value="1"/>
</dbReference>
<evidence type="ECO:0000259" key="3">
    <source>
        <dbReference type="Pfam" id="PF16561"/>
    </source>
</evidence>
<comment type="caution">
    <text evidence="4">The sequence shown here is derived from an EMBL/GenBank/DDBJ whole genome shotgun (WGS) entry which is preliminary data.</text>
</comment>
<evidence type="ECO:0000313" key="7">
    <source>
        <dbReference type="EMBL" id="CAL6028487.1"/>
    </source>
</evidence>
<organism evidence="4">
    <name type="scientific">Hexamita inflata</name>
    <dbReference type="NCBI Taxonomy" id="28002"/>
    <lineage>
        <taxon>Eukaryota</taxon>
        <taxon>Metamonada</taxon>
        <taxon>Diplomonadida</taxon>
        <taxon>Hexamitidae</taxon>
        <taxon>Hexamitinae</taxon>
        <taxon>Hexamita</taxon>
    </lineage>
</organism>
<feature type="region of interest" description="Disordered" evidence="2">
    <location>
        <begin position="70"/>
        <end position="93"/>
    </location>
</feature>
<proteinExistence type="inferred from homology"/>
<dbReference type="PANTHER" id="PTHR10343:SF84">
    <property type="entry name" value="5'-AMP-ACTIVATED PROTEIN KINASE SUBUNIT BETA-1"/>
    <property type="match status" value="1"/>
</dbReference>
<reference evidence="4" key="1">
    <citation type="submission" date="2023-06" db="EMBL/GenBank/DDBJ databases">
        <authorList>
            <person name="Kurt Z."/>
        </authorList>
    </citation>
    <scope>NUCLEOTIDE SEQUENCE</scope>
</reference>
<dbReference type="InterPro" id="IPR014756">
    <property type="entry name" value="Ig_E-set"/>
</dbReference>
<evidence type="ECO:0000313" key="5">
    <source>
        <dbReference type="EMBL" id="CAI9966117.1"/>
    </source>
</evidence>
<dbReference type="GO" id="GO:0007165">
    <property type="term" value="P:signal transduction"/>
    <property type="evidence" value="ECO:0007669"/>
    <property type="project" value="TreeGrafter"/>
</dbReference>
<dbReference type="EMBL" id="CAXDID020000107">
    <property type="protein sequence ID" value="CAL6028487.1"/>
    <property type="molecule type" value="Genomic_DNA"/>
</dbReference>
<evidence type="ECO:0000256" key="1">
    <source>
        <dbReference type="ARBA" id="ARBA00010926"/>
    </source>
</evidence>
<feature type="domain" description="AMP-activated protein kinase glycogen-binding" evidence="3">
    <location>
        <begin position="7"/>
        <end position="84"/>
    </location>
</feature>
<dbReference type="GO" id="GO:0005634">
    <property type="term" value="C:nucleus"/>
    <property type="evidence" value="ECO:0007669"/>
    <property type="project" value="TreeGrafter"/>
</dbReference>
<dbReference type="Gene3D" id="2.60.40.10">
    <property type="entry name" value="Immunoglobulins"/>
    <property type="match status" value="1"/>
</dbReference>
<keyword evidence="8" id="KW-1185">Reference proteome</keyword>
<evidence type="ECO:0000313" key="4">
    <source>
        <dbReference type="EMBL" id="CAI9953631.1"/>
    </source>
</evidence>
<dbReference type="InterPro" id="IPR032640">
    <property type="entry name" value="AMPK1_CBM"/>
</dbReference>
<dbReference type="EMBL" id="CATOUU010000840">
    <property type="protein sequence ID" value="CAI9953631.1"/>
    <property type="molecule type" value="Genomic_DNA"/>
</dbReference>
<comment type="similarity">
    <text evidence="1">Belongs to the 5'-AMP-activated protein kinase beta subunit family.</text>
</comment>
<evidence type="ECO:0000313" key="8">
    <source>
        <dbReference type="Proteomes" id="UP001642409"/>
    </source>
</evidence>
<accession>A0AA86QAX8</accession>
<dbReference type="EMBL" id="CATOUU010000998">
    <property type="protein sequence ID" value="CAI9966117.1"/>
    <property type="molecule type" value="Genomic_DNA"/>
</dbReference>
<dbReference type="GO" id="GO:0005737">
    <property type="term" value="C:cytoplasm"/>
    <property type="evidence" value="ECO:0007669"/>
    <property type="project" value="TreeGrafter"/>
</dbReference>
<dbReference type="GO" id="GO:0031588">
    <property type="term" value="C:nucleotide-activated protein kinase complex"/>
    <property type="evidence" value="ECO:0007669"/>
    <property type="project" value="TreeGrafter"/>
</dbReference>
<dbReference type="InterPro" id="IPR050827">
    <property type="entry name" value="CRP1_MDG1_kinase"/>
</dbReference>
<dbReference type="InterPro" id="IPR013783">
    <property type="entry name" value="Ig-like_fold"/>
</dbReference>
<reference evidence="6 8" key="2">
    <citation type="submission" date="2024-07" db="EMBL/GenBank/DDBJ databases">
        <authorList>
            <person name="Akdeniz Z."/>
        </authorList>
    </citation>
    <scope>NUCLEOTIDE SEQUENCE [LARGE SCALE GENOMIC DNA]</scope>
</reference>
<dbReference type="PANTHER" id="PTHR10343">
    <property type="entry name" value="5'-AMP-ACTIVATED PROTEIN KINASE , BETA SUBUNIT"/>
    <property type="match status" value="1"/>
</dbReference>
<dbReference type="AlphaFoldDB" id="A0AA86QAX8"/>
<dbReference type="GO" id="GO:0019901">
    <property type="term" value="F:protein kinase binding"/>
    <property type="evidence" value="ECO:0007669"/>
    <property type="project" value="TreeGrafter"/>
</dbReference>
<dbReference type="Pfam" id="PF16561">
    <property type="entry name" value="AMPK1_CBM"/>
    <property type="match status" value="1"/>
</dbReference>
<gene>
    <name evidence="6" type="ORF">HINF_LOCUS21584</name>
    <name evidence="7" type="ORF">HINF_LOCUS31831</name>
    <name evidence="4" type="ORF">HINF_LOCUS41276</name>
    <name evidence="5" type="ORF">HINF_LOCUS53762</name>
</gene>
<name>A0AA86QAX8_9EUKA</name>
<protein>
    <submittedName>
        <fullName evidence="4">Carbohydrate-binding module 48-containing protein</fullName>
    </submittedName>
    <submittedName>
        <fullName evidence="6">Carbohydrate-binding_module 48-containing protein</fullName>
    </submittedName>
</protein>
<dbReference type="Proteomes" id="UP001642409">
    <property type="component" value="Unassembled WGS sequence"/>
</dbReference>
<dbReference type="CDD" id="cd02859">
    <property type="entry name" value="E_set_AMPKbeta_like_N"/>
    <property type="match status" value="1"/>
</dbReference>
<sequence>MDNQIAIFTWIYGGRDVKIAGDFTNWIPVSMQNKEFIWEYKQQIPYGVHYYKFIVDGNWVYDMNIKYDKDSQGNTNNVIQVNPKSPTRRIRGQ</sequence>
<evidence type="ECO:0000256" key="2">
    <source>
        <dbReference type="SAM" id="MobiDB-lite"/>
    </source>
</evidence>
<evidence type="ECO:0000313" key="6">
    <source>
        <dbReference type="EMBL" id="CAL6009401.1"/>
    </source>
</evidence>
<dbReference type="EMBL" id="CAXDID020000059">
    <property type="protein sequence ID" value="CAL6009401.1"/>
    <property type="molecule type" value="Genomic_DNA"/>
</dbReference>